<dbReference type="InterPro" id="IPR050554">
    <property type="entry name" value="Met_Synthase/Corrinoid"/>
</dbReference>
<comment type="pathway">
    <text evidence="3">Amino-acid biosynthesis; L-methionine biosynthesis via de novo pathway; L-methionine from L-homocysteine (MetH route): step 1/1.</text>
</comment>
<evidence type="ECO:0000256" key="11">
    <source>
        <dbReference type="ARBA" id="ARBA00022723"/>
    </source>
</evidence>
<dbReference type="PANTHER" id="PTHR45833:SF1">
    <property type="entry name" value="METHIONINE SYNTHASE"/>
    <property type="match status" value="1"/>
</dbReference>
<name>A0A2H1EGU2_9ARCH</name>
<dbReference type="GO" id="GO:0008705">
    <property type="term" value="F:methionine synthase activity"/>
    <property type="evidence" value="ECO:0007669"/>
    <property type="project" value="UniProtKB-EC"/>
</dbReference>
<evidence type="ECO:0000256" key="7">
    <source>
        <dbReference type="ARBA" id="ARBA00022605"/>
    </source>
</evidence>
<dbReference type="InterPro" id="IPR003726">
    <property type="entry name" value="HCY_dom"/>
</dbReference>
<reference evidence="18" key="1">
    <citation type="submission" date="2016-12" db="EMBL/GenBank/DDBJ databases">
        <authorList>
            <person name="Herbold C."/>
        </authorList>
    </citation>
    <scope>NUCLEOTIDE SEQUENCE [LARGE SCALE GENOMIC DNA]</scope>
</reference>
<keyword evidence="18" id="KW-1185">Reference proteome</keyword>
<dbReference type="Pfam" id="PF02574">
    <property type="entry name" value="S-methyl_trans"/>
    <property type="match status" value="1"/>
</dbReference>
<dbReference type="EMBL" id="FRFC01000003">
    <property type="protein sequence ID" value="SHO45330.1"/>
    <property type="molecule type" value="Genomic_DNA"/>
</dbReference>
<dbReference type="GO" id="GO:0032259">
    <property type="term" value="P:methylation"/>
    <property type="evidence" value="ECO:0007669"/>
    <property type="project" value="UniProtKB-KW"/>
</dbReference>
<evidence type="ECO:0000256" key="2">
    <source>
        <dbReference type="ARBA" id="ARBA00001956"/>
    </source>
</evidence>
<keyword evidence="10" id="KW-0949">S-adenosyl-L-methionine</keyword>
<evidence type="ECO:0000256" key="5">
    <source>
        <dbReference type="ARBA" id="ARBA00012032"/>
    </source>
</evidence>
<comment type="similarity">
    <text evidence="4">Belongs to the vitamin-B12 dependent methionine synthase family.</text>
</comment>
<dbReference type="PROSITE" id="PS50970">
    <property type="entry name" value="HCY"/>
    <property type="match status" value="1"/>
</dbReference>
<dbReference type="AlphaFoldDB" id="A0A2H1EGU2"/>
<keyword evidence="11" id="KW-0479">Metal-binding</keyword>
<keyword evidence="8" id="KW-0846">Cobalamin</keyword>
<proteinExistence type="inferred from homology"/>
<sequence>MKSIVVIFKNKTELNRLNLPKIGLDKLPLDVLMKQKIVLFDGAMGTEIQKLNPKPEDFPDGKDGFNDGLSFTRPEWIKKIHRTYLQAGADCIETNTFGSNKLKLDEYGYGDKTLEFNKKIAQLAVDVTKEFTDKPRYVIGSMGPTGFLPSSNDPSLGQISLDEIRQAFEIQAEGLIAGGVDALLVETSQDILEVKLAIEGCHEAFEKTGKKIPIIANVTLDKYGKMLLGTTVQAAYTTVSEMGIDAFGLNCSTGPVEMVPSIQWLDEQGSLPLLVVPNAGMPENQGGKAVYKMEPKEMAHVMADFLVQYPHVRIIGGCCGTNPEHISQLRQIIDKNQAGNNR</sequence>
<comment type="cofactor">
    <cofactor evidence="2">
        <name>methylcob(III)alamin</name>
        <dbReference type="ChEBI" id="CHEBI:28115"/>
    </cofactor>
</comment>
<evidence type="ECO:0000256" key="14">
    <source>
        <dbReference type="ARBA" id="ARBA00023285"/>
    </source>
</evidence>
<dbReference type="EC" id="2.1.1.13" evidence="5"/>
<keyword evidence="13" id="KW-0486">Methionine biosynthesis</keyword>
<evidence type="ECO:0000256" key="15">
    <source>
        <dbReference type="ARBA" id="ARBA00031040"/>
    </source>
</evidence>
<keyword evidence="12" id="KW-0862">Zinc</keyword>
<keyword evidence="7" id="KW-0028">Amino-acid biosynthesis</keyword>
<protein>
    <recommendedName>
        <fullName evidence="5">methionine synthase</fullName>
        <ecNumber evidence="5">2.1.1.13</ecNumber>
    </recommendedName>
    <alternativeName>
        <fullName evidence="15">5-methyltetrahydrofolate--homocysteine methyltransferase</fullName>
    </alternativeName>
</protein>
<evidence type="ECO:0000256" key="9">
    <source>
        <dbReference type="ARBA" id="ARBA00022679"/>
    </source>
</evidence>
<evidence type="ECO:0000259" key="16">
    <source>
        <dbReference type="PROSITE" id="PS50970"/>
    </source>
</evidence>
<evidence type="ECO:0000256" key="3">
    <source>
        <dbReference type="ARBA" id="ARBA00005178"/>
    </source>
</evidence>
<evidence type="ECO:0000256" key="6">
    <source>
        <dbReference type="ARBA" id="ARBA00022603"/>
    </source>
</evidence>
<accession>A0A2H1EGU2</accession>
<evidence type="ECO:0000256" key="4">
    <source>
        <dbReference type="ARBA" id="ARBA00010398"/>
    </source>
</evidence>
<dbReference type="SUPFAM" id="SSF82282">
    <property type="entry name" value="Homocysteine S-methyltransferase"/>
    <property type="match status" value="1"/>
</dbReference>
<evidence type="ECO:0000256" key="1">
    <source>
        <dbReference type="ARBA" id="ARBA00001947"/>
    </source>
</evidence>
<dbReference type="Proteomes" id="UP000232412">
    <property type="component" value="Unassembled WGS sequence"/>
</dbReference>
<comment type="cofactor">
    <cofactor evidence="1">
        <name>Zn(2+)</name>
        <dbReference type="ChEBI" id="CHEBI:29105"/>
    </cofactor>
</comment>
<evidence type="ECO:0000256" key="8">
    <source>
        <dbReference type="ARBA" id="ARBA00022628"/>
    </source>
</evidence>
<dbReference type="FunFam" id="3.20.20.330:FF:000001">
    <property type="entry name" value="Methionine synthase"/>
    <property type="match status" value="1"/>
</dbReference>
<dbReference type="GO" id="GO:0005829">
    <property type="term" value="C:cytosol"/>
    <property type="evidence" value="ECO:0007669"/>
    <property type="project" value="TreeGrafter"/>
</dbReference>
<keyword evidence="6 17" id="KW-0489">Methyltransferase</keyword>
<organism evidence="17 18">
    <name type="scientific">Nitrosotalea sinensis</name>
    <dbReference type="NCBI Taxonomy" id="1499975"/>
    <lineage>
        <taxon>Archaea</taxon>
        <taxon>Nitrososphaerota</taxon>
        <taxon>Nitrososphaeria</taxon>
        <taxon>Nitrosotaleales</taxon>
        <taxon>Nitrosotaleaceae</taxon>
        <taxon>Nitrosotalea</taxon>
    </lineage>
</organism>
<dbReference type="GO" id="GO:0050667">
    <property type="term" value="P:homocysteine metabolic process"/>
    <property type="evidence" value="ECO:0007669"/>
    <property type="project" value="TreeGrafter"/>
</dbReference>
<dbReference type="Gene3D" id="3.20.20.330">
    <property type="entry name" value="Homocysteine-binding-like domain"/>
    <property type="match status" value="1"/>
</dbReference>
<evidence type="ECO:0000256" key="12">
    <source>
        <dbReference type="ARBA" id="ARBA00022833"/>
    </source>
</evidence>
<keyword evidence="9 17" id="KW-0808">Transferase</keyword>
<gene>
    <name evidence="17" type="primary">metH</name>
    <name evidence="17" type="ORF">NSIN_20624</name>
</gene>
<evidence type="ECO:0000256" key="10">
    <source>
        <dbReference type="ARBA" id="ARBA00022691"/>
    </source>
</evidence>
<dbReference type="GO" id="GO:0046872">
    <property type="term" value="F:metal ion binding"/>
    <property type="evidence" value="ECO:0007669"/>
    <property type="project" value="UniProtKB-KW"/>
</dbReference>
<dbReference type="GO" id="GO:0031419">
    <property type="term" value="F:cobalamin binding"/>
    <property type="evidence" value="ECO:0007669"/>
    <property type="project" value="UniProtKB-KW"/>
</dbReference>
<evidence type="ECO:0000256" key="13">
    <source>
        <dbReference type="ARBA" id="ARBA00023167"/>
    </source>
</evidence>
<dbReference type="PANTHER" id="PTHR45833">
    <property type="entry name" value="METHIONINE SYNTHASE"/>
    <property type="match status" value="1"/>
</dbReference>
<dbReference type="InterPro" id="IPR036589">
    <property type="entry name" value="HCY_dom_sf"/>
</dbReference>
<feature type="domain" description="Hcy-binding" evidence="16">
    <location>
        <begin position="26"/>
        <end position="333"/>
    </location>
</feature>
<dbReference type="GO" id="GO:0046653">
    <property type="term" value="P:tetrahydrofolate metabolic process"/>
    <property type="evidence" value="ECO:0007669"/>
    <property type="project" value="TreeGrafter"/>
</dbReference>
<evidence type="ECO:0000313" key="17">
    <source>
        <dbReference type="EMBL" id="SHO45330.1"/>
    </source>
</evidence>
<keyword evidence="14" id="KW-0170">Cobalt</keyword>
<evidence type="ECO:0000313" key="18">
    <source>
        <dbReference type="Proteomes" id="UP000232412"/>
    </source>
</evidence>